<reference evidence="3" key="1">
    <citation type="submission" date="2024-08" db="EMBL/GenBank/DDBJ databases">
        <title>Phylogenomic analyses of a clade within the roseobacter group suggest taxonomic reassignments of species of the genera Aestuariivita, Citreicella, Loktanella, Nautella, Pelagibaca, Ruegeria, Thalassobius, Thiobacimonas and Tropicibacter, and the proposal o.</title>
        <authorList>
            <person name="Jeon C.O."/>
        </authorList>
    </citation>
    <scope>NUCLEOTIDE SEQUENCE</scope>
    <source>
        <strain evidence="3">SS1-5</strain>
    </source>
</reference>
<dbReference type="Pfam" id="PF00353">
    <property type="entry name" value="HemolysinCabind"/>
    <property type="match status" value="3"/>
</dbReference>
<dbReference type="Gene3D" id="2.150.10.10">
    <property type="entry name" value="Serralysin-like metalloprotease, C-terminal"/>
    <property type="match status" value="3"/>
</dbReference>
<dbReference type="PROSITE" id="PS00330">
    <property type="entry name" value="HEMOLYSIN_CALCIUM"/>
    <property type="match status" value="4"/>
</dbReference>
<name>A0AAN0MA01_9RHOB</name>
<dbReference type="GO" id="GO:0005576">
    <property type="term" value="C:extracellular region"/>
    <property type="evidence" value="ECO:0007669"/>
    <property type="project" value="UniProtKB-SubCell"/>
</dbReference>
<evidence type="ECO:0000313" key="3">
    <source>
        <dbReference type="EMBL" id="WZU67821.1"/>
    </source>
</evidence>
<dbReference type="KEGG" id="yrh:AABB31_02340"/>
<gene>
    <name evidence="3" type="ORF">AABB31_02340</name>
</gene>
<dbReference type="InterPro" id="IPR001343">
    <property type="entry name" value="Hemolysn_Ca-bd"/>
</dbReference>
<keyword evidence="4" id="KW-1185">Reference proteome</keyword>
<dbReference type="GO" id="GO:0005509">
    <property type="term" value="F:calcium ion binding"/>
    <property type="evidence" value="ECO:0007669"/>
    <property type="project" value="InterPro"/>
</dbReference>
<dbReference type="InterPro" id="IPR011049">
    <property type="entry name" value="Serralysin-like_metalloprot_C"/>
</dbReference>
<dbReference type="RefSeq" id="WP_342077120.1">
    <property type="nucleotide sequence ID" value="NZ_CP151767.2"/>
</dbReference>
<comment type="subcellular location">
    <subcellularLocation>
        <location evidence="1">Secreted</location>
    </subcellularLocation>
</comment>
<dbReference type="PANTHER" id="PTHR38340:SF1">
    <property type="entry name" value="S-LAYER PROTEIN"/>
    <property type="match status" value="1"/>
</dbReference>
<evidence type="ECO:0000313" key="4">
    <source>
        <dbReference type="Proteomes" id="UP001470809"/>
    </source>
</evidence>
<evidence type="ECO:0000256" key="2">
    <source>
        <dbReference type="ARBA" id="ARBA00022525"/>
    </source>
</evidence>
<protein>
    <submittedName>
        <fullName evidence="3">Calcium-binding protein</fullName>
    </submittedName>
</protein>
<evidence type="ECO:0000256" key="1">
    <source>
        <dbReference type="ARBA" id="ARBA00004613"/>
    </source>
</evidence>
<accession>A0AAN0MA01</accession>
<proteinExistence type="predicted"/>
<dbReference type="AlphaFoldDB" id="A0AAN0MA01"/>
<sequence length="723" mass="73416">MSSLFHVTTVFSEGEVDHSRITDLAITTRGDDDFLVGTTRYDGFATSWSIDTSGLRAADAWELDGGHLPGSDPTLTTLGNGNLLAGGGTDGAVQMLQVLPDGTFGTINDLSSLPRAMSGFQHGVTATLTDGTLAVYGTIAGDPGMAALFFTSAGTLAAHAVMQPATAPVEQVAALATASTDTQTFLLTADTAENAIVSWTIGTDGALAVADTLTPEDGLWISAPSVIETASVNGSDYVILGAAGSNSLSVMAIGPDGALDLRDHIIDSRDTRFAGVTSLEVVTHQDRTFVIAGGADDGISIFLLLDGGQLVARDHIADTTLTSLDNISALAARGNDDGLDIFVASSSETGVTQLRYDTGPAGVTLSGDAAGGLMTGTVGNDILQGWNAADILHGGAGADILRDGAGSDTLTGGAGADMFVMSRDGDTDTITDFTLGEDSIDLGLWPMLRDISQLTFALRTDGMQITYGDETLIVQSADGNTIDYRTLTATDIIVSTRINTTLEPGYAGPAVPVADQITRPATGPDAEMNASTGIGLLSGLVLGDLRTAAAGSASAAATVGSNAADIIWGETNNETLDGGEGDDVIMAGGGNDRVTGGNGADILLGRAGRDTLDGGAGNDTLMGGSGHDTLDGGLGDDVLFGGAGADHFIFVGGRDHIADFQQGVDQITLDASLWTGLTSASDVVLAYSTIAGTDVMIDLGEGNSLLVSGVSNYSTFADDMALF</sequence>
<keyword evidence="2" id="KW-0964">Secreted</keyword>
<dbReference type="PRINTS" id="PR00313">
    <property type="entry name" value="CABNDNGRPT"/>
</dbReference>
<dbReference type="EMBL" id="CP151767">
    <property type="protein sequence ID" value="WZU67821.1"/>
    <property type="molecule type" value="Genomic_DNA"/>
</dbReference>
<dbReference type="Proteomes" id="UP001470809">
    <property type="component" value="Chromosome"/>
</dbReference>
<dbReference type="SUPFAM" id="SSF51120">
    <property type="entry name" value="beta-Roll"/>
    <property type="match status" value="2"/>
</dbReference>
<organism evidence="3 4">
    <name type="scientific">Yoonia rhodophyticola</name>
    <dbReference type="NCBI Taxonomy" id="3137370"/>
    <lineage>
        <taxon>Bacteria</taxon>
        <taxon>Pseudomonadati</taxon>
        <taxon>Pseudomonadota</taxon>
        <taxon>Alphaproteobacteria</taxon>
        <taxon>Rhodobacterales</taxon>
        <taxon>Paracoccaceae</taxon>
        <taxon>Yoonia</taxon>
    </lineage>
</organism>
<dbReference type="InterPro" id="IPR050557">
    <property type="entry name" value="RTX_toxin/Mannuronan_C5-epim"/>
</dbReference>
<dbReference type="InterPro" id="IPR018511">
    <property type="entry name" value="Hemolysin-typ_Ca-bd_CS"/>
</dbReference>
<dbReference type="PANTHER" id="PTHR38340">
    <property type="entry name" value="S-LAYER PROTEIN"/>
    <property type="match status" value="1"/>
</dbReference>